<evidence type="ECO:0000313" key="11">
    <source>
        <dbReference type="Proteomes" id="UP000054078"/>
    </source>
</evidence>
<feature type="compositionally biased region" description="Low complexity" evidence="8">
    <location>
        <begin position="28"/>
        <end position="44"/>
    </location>
</feature>
<dbReference type="PANTHER" id="PTHR30429:SF0">
    <property type="entry name" value="METHIONINE-BINDING LIPOPROTEIN METQ"/>
    <property type="match status" value="1"/>
</dbReference>
<organism evidence="10 11">
    <name type="scientific">Tractidigestivibacter scatoligenes</name>
    <name type="common">Olsenella scatoligenes</name>
    <dbReference type="NCBI Taxonomy" id="1299998"/>
    <lineage>
        <taxon>Bacteria</taxon>
        <taxon>Bacillati</taxon>
        <taxon>Actinomycetota</taxon>
        <taxon>Coriobacteriia</taxon>
        <taxon>Coriobacteriales</taxon>
        <taxon>Atopobiaceae</taxon>
        <taxon>Tractidigestivibacter</taxon>
    </lineage>
</organism>
<dbReference type="GO" id="GO:0016020">
    <property type="term" value="C:membrane"/>
    <property type="evidence" value="ECO:0007669"/>
    <property type="project" value="UniProtKB-SubCell"/>
</dbReference>
<gene>
    <name evidence="10" type="ORF">AUL39_01020</name>
</gene>
<evidence type="ECO:0000256" key="6">
    <source>
        <dbReference type="PIRNR" id="PIRNR002854"/>
    </source>
</evidence>
<dbReference type="SUPFAM" id="SSF53850">
    <property type="entry name" value="Periplasmic binding protein-like II"/>
    <property type="match status" value="1"/>
</dbReference>
<evidence type="ECO:0000256" key="3">
    <source>
        <dbReference type="ARBA" id="ARBA00023136"/>
    </source>
</evidence>
<proteinExistence type="inferred from homology"/>
<dbReference type="OrthoDB" id="9812878at2"/>
<dbReference type="PROSITE" id="PS51318">
    <property type="entry name" value="TAT"/>
    <property type="match status" value="1"/>
</dbReference>
<dbReference type="PANTHER" id="PTHR30429">
    <property type="entry name" value="D-METHIONINE-BINDING LIPOPROTEIN METQ"/>
    <property type="match status" value="1"/>
</dbReference>
<evidence type="ECO:0000256" key="4">
    <source>
        <dbReference type="ARBA" id="ARBA00023139"/>
    </source>
</evidence>
<evidence type="ECO:0000256" key="1">
    <source>
        <dbReference type="ARBA" id="ARBA00004635"/>
    </source>
</evidence>
<dbReference type="InterPro" id="IPR004872">
    <property type="entry name" value="Lipoprotein_NlpA"/>
</dbReference>
<evidence type="ECO:0000313" key="10">
    <source>
        <dbReference type="EMBL" id="KUH58958.1"/>
    </source>
</evidence>
<comment type="similarity">
    <text evidence="6">Belongs to the nlpA lipoprotein family.</text>
</comment>
<feature type="lipid moiety-binding region" description="S-diacylglycerol cysteine" evidence="7">
    <location>
        <position position="23"/>
    </location>
</feature>
<keyword evidence="11" id="KW-1185">Reference proteome</keyword>
<keyword evidence="3" id="KW-0472">Membrane</keyword>
<dbReference type="EMBL" id="LOJF01000001">
    <property type="protein sequence ID" value="KUH58958.1"/>
    <property type="molecule type" value="Genomic_DNA"/>
</dbReference>
<feature type="chain" id="PRO_5038922929" description="Lipoprotein" evidence="9">
    <location>
        <begin position="22"/>
        <end position="285"/>
    </location>
</feature>
<sequence length="285" mass="30494">MLTRRNFIGTGLAALAATTLAACGNSGSSSSSSSSSASDSAQSQTLTVAASPSPHAEILNNFAAPKLKEQGIDLQTKEYTDYIIPNQVTSSGEVDANYFQHINYLNNYNDENGTDLVGVAAIHYEPFGIYAGKSSDLADIADGAQIAVPNDPTNEGRALLLLQQENLITLKDPDNLEATPVDIAENPHNLQFVEVEAAAVPRQLQDVDFAVINGNYAIEAGFHVKDAVAVESKEGKAVEQYANYIVTTPEKKDDDRIAALVSVLTSDDFKQYLSDTYGQDVLPAF</sequence>
<evidence type="ECO:0000256" key="7">
    <source>
        <dbReference type="PIRSR" id="PIRSR002854-1"/>
    </source>
</evidence>
<dbReference type="PIRSF" id="PIRSF002854">
    <property type="entry name" value="MetQ"/>
    <property type="match status" value="1"/>
</dbReference>
<dbReference type="Pfam" id="PF03180">
    <property type="entry name" value="Lipoprotein_9"/>
    <property type="match status" value="1"/>
</dbReference>
<evidence type="ECO:0000256" key="9">
    <source>
        <dbReference type="SAM" id="SignalP"/>
    </source>
</evidence>
<feature type="signal peptide" evidence="9">
    <location>
        <begin position="1"/>
        <end position="21"/>
    </location>
</feature>
<dbReference type="RefSeq" id="WP_059052749.1">
    <property type="nucleotide sequence ID" value="NZ_LOJF01000001.1"/>
</dbReference>
<keyword evidence="2 9" id="KW-0732">Signal</keyword>
<dbReference type="AlphaFoldDB" id="A0A100YWH1"/>
<dbReference type="Gene3D" id="3.40.190.10">
    <property type="entry name" value="Periplasmic binding protein-like II"/>
    <property type="match status" value="2"/>
</dbReference>
<reference evidence="10 11" key="1">
    <citation type="submission" date="2015-12" db="EMBL/GenBank/DDBJ databases">
        <title>Draft Genome Sequence of Olsenella scatoligenes SK9K4T; a Producer of 3-Methylindole- (skatole) and 4-Methylphenol- (p-cresol) Isolated from Pig Feces.</title>
        <authorList>
            <person name="Li X."/>
            <person name="Borg B."/>
            <person name="Canibe N."/>
        </authorList>
    </citation>
    <scope>NUCLEOTIDE SEQUENCE [LARGE SCALE GENOMIC DNA]</scope>
    <source>
        <strain evidence="10 11">SK9K4</strain>
    </source>
</reference>
<comment type="subcellular location">
    <subcellularLocation>
        <location evidence="1">Membrane</location>
        <topology evidence="1">Lipid-anchor</topology>
    </subcellularLocation>
</comment>
<keyword evidence="4" id="KW-0564">Palmitate</keyword>
<accession>A0A100YWH1</accession>
<dbReference type="STRING" id="1299998.AUL39_01020"/>
<evidence type="ECO:0000256" key="5">
    <source>
        <dbReference type="ARBA" id="ARBA00023288"/>
    </source>
</evidence>
<dbReference type="Proteomes" id="UP000054078">
    <property type="component" value="Unassembled WGS sequence"/>
</dbReference>
<evidence type="ECO:0000256" key="8">
    <source>
        <dbReference type="SAM" id="MobiDB-lite"/>
    </source>
</evidence>
<dbReference type="InterPro" id="IPR006311">
    <property type="entry name" value="TAT_signal"/>
</dbReference>
<comment type="caution">
    <text evidence="10">The sequence shown here is derived from an EMBL/GenBank/DDBJ whole genome shotgun (WGS) entry which is preliminary data.</text>
</comment>
<feature type="region of interest" description="Disordered" evidence="8">
    <location>
        <begin position="28"/>
        <end position="51"/>
    </location>
</feature>
<keyword evidence="5 6" id="KW-0449">Lipoprotein</keyword>
<name>A0A100YWH1_TRASO</name>
<protein>
    <recommendedName>
        <fullName evidence="6">Lipoprotein</fullName>
    </recommendedName>
</protein>
<dbReference type="CDD" id="cd13597">
    <property type="entry name" value="PBP2_lipoprotein_Tp32"/>
    <property type="match status" value="1"/>
</dbReference>
<evidence type="ECO:0000256" key="2">
    <source>
        <dbReference type="ARBA" id="ARBA00022729"/>
    </source>
</evidence>
<dbReference type="PROSITE" id="PS51257">
    <property type="entry name" value="PROKAR_LIPOPROTEIN"/>
    <property type="match status" value="1"/>
</dbReference>